<organism evidence="5 6">
    <name type="scientific">Fadolivirus FV1/VV64</name>
    <dbReference type="NCBI Taxonomy" id="3070911"/>
    <lineage>
        <taxon>Viruses</taxon>
        <taxon>Varidnaviria</taxon>
        <taxon>Bamfordvirae</taxon>
        <taxon>Nucleocytoviricota</taxon>
        <taxon>Megaviricetes</taxon>
        <taxon>Imitervirales</taxon>
        <taxon>Mimiviridae</taxon>
        <taxon>Klosneuvirinae</taxon>
        <taxon>Fadolivirus</taxon>
        <taxon>Fadolivirus algeromassiliense</taxon>
    </lineage>
</organism>
<evidence type="ECO:0000313" key="6">
    <source>
        <dbReference type="Proteomes" id="UP001162001"/>
    </source>
</evidence>
<dbReference type="Pfam" id="PF00152">
    <property type="entry name" value="tRNA-synt_2"/>
    <property type="match status" value="1"/>
</dbReference>
<dbReference type="InterPro" id="IPR004364">
    <property type="entry name" value="Aa-tRNA-synt_II"/>
</dbReference>
<dbReference type="SUPFAM" id="SSF55681">
    <property type="entry name" value="Class II aaRS and biotin synthetases"/>
    <property type="match status" value="1"/>
</dbReference>
<evidence type="ECO:0000259" key="4">
    <source>
        <dbReference type="Pfam" id="PF00152"/>
    </source>
</evidence>
<keyword evidence="5" id="KW-0030">Aminoacyl-tRNA synthetase</keyword>
<name>A0A7D3UV71_9VIRU</name>
<evidence type="ECO:0000256" key="3">
    <source>
        <dbReference type="ARBA" id="ARBA00022840"/>
    </source>
</evidence>
<dbReference type="GO" id="GO:0004812">
    <property type="term" value="F:aminoacyl-tRNA ligase activity"/>
    <property type="evidence" value="ECO:0007669"/>
    <property type="project" value="UniProtKB-KW"/>
</dbReference>
<gene>
    <name evidence="5" type="ORF">Fadolivirus_1_511</name>
</gene>
<proteinExistence type="predicted"/>
<evidence type="ECO:0000256" key="1">
    <source>
        <dbReference type="ARBA" id="ARBA00022598"/>
    </source>
</evidence>
<protein>
    <submittedName>
        <fullName evidence="5">Asx tRNA synthetase class II</fullName>
    </submittedName>
</protein>
<evidence type="ECO:0000313" key="5">
    <source>
        <dbReference type="EMBL" id="QKF93969.1"/>
    </source>
</evidence>
<feature type="domain" description="Aminoacyl-tRNA synthetase class II (D/K/N)" evidence="4">
    <location>
        <begin position="17"/>
        <end position="273"/>
    </location>
</feature>
<accession>A0A7D3UV71</accession>
<sequence length="282" mass="32612">MSSDHINPFEFDYINTKVREFFKSRGMVECFEQNKRTILAACEDPQNVGSYECRGVKWPLPQTNQMNLEAVILSNPGKAPGYFTYTTSYRFEENPVEGRHNTVFPMIEFELACDMDGLLEFEKDLLQHLGFGSKQNYKEGDYLDICKQYGVDELTHEHEQQLFEDYGPVFFLKNFPESTSPFWNMKRNNESGLAEKIDAIICGIETFGSANRSCDKDDMRNRFHTISDGGYADLLYTKFGKDRVEKELDEYLSYNFYTRSGAGIGYTRLARAMRMLGLLPKN</sequence>
<keyword evidence="2" id="KW-0547">Nucleotide-binding</keyword>
<keyword evidence="6" id="KW-1185">Reference proteome</keyword>
<dbReference type="InterPro" id="IPR045864">
    <property type="entry name" value="aa-tRNA-synth_II/BPL/LPL"/>
</dbReference>
<keyword evidence="3" id="KW-0067">ATP-binding</keyword>
<keyword evidence="1" id="KW-0436">Ligase</keyword>
<dbReference type="EMBL" id="MT418680">
    <property type="protein sequence ID" value="QKF93969.1"/>
    <property type="molecule type" value="Genomic_DNA"/>
</dbReference>
<dbReference type="Proteomes" id="UP001162001">
    <property type="component" value="Segment"/>
</dbReference>
<reference evidence="5 6" key="1">
    <citation type="submission" date="2020-04" db="EMBL/GenBank/DDBJ databases">
        <title>Advantages and limits of metagenomic assembly and binning of a giant virus.</title>
        <authorList>
            <person name="Schulz F."/>
            <person name="Andreani J."/>
            <person name="Francis R."/>
            <person name="Boudjemaa H."/>
            <person name="Bou Khalil J.Y."/>
            <person name="Lee J."/>
            <person name="La Scola B."/>
            <person name="Woyke T."/>
        </authorList>
    </citation>
    <scope>NUCLEOTIDE SEQUENCE [LARGE SCALE GENOMIC DNA]</scope>
    <source>
        <strain evidence="5 6">FV1/VV64</strain>
    </source>
</reference>
<dbReference type="GO" id="GO:0005524">
    <property type="term" value="F:ATP binding"/>
    <property type="evidence" value="ECO:0007669"/>
    <property type="project" value="InterPro"/>
</dbReference>
<dbReference type="Gene3D" id="3.30.930.10">
    <property type="entry name" value="Bira Bifunctional Protein, Domain 2"/>
    <property type="match status" value="2"/>
</dbReference>
<evidence type="ECO:0000256" key="2">
    <source>
        <dbReference type="ARBA" id="ARBA00022741"/>
    </source>
</evidence>